<keyword evidence="1" id="KW-1133">Transmembrane helix</keyword>
<dbReference type="EMBL" id="CADCWE010000257">
    <property type="protein sequence ID" value="CAA9563709.1"/>
    <property type="molecule type" value="Genomic_DNA"/>
</dbReference>
<dbReference type="AlphaFoldDB" id="A0A6J4UYL4"/>
<evidence type="ECO:0000256" key="1">
    <source>
        <dbReference type="SAM" id="Phobius"/>
    </source>
</evidence>
<evidence type="ECO:0000313" key="2">
    <source>
        <dbReference type="EMBL" id="CAA9563709.1"/>
    </source>
</evidence>
<gene>
    <name evidence="2" type="ORF">AVDCRST_MAG73-3959</name>
</gene>
<reference evidence="2" key="1">
    <citation type="submission" date="2020-02" db="EMBL/GenBank/DDBJ databases">
        <authorList>
            <person name="Meier V. D."/>
        </authorList>
    </citation>
    <scope>NUCLEOTIDE SEQUENCE</scope>
    <source>
        <strain evidence="2">AVDCRST_MAG73</strain>
    </source>
</reference>
<sequence>MRRRWAATIGAAVAVALVAAVLLVPVEVRHSAPFGFRLTLDDERGIAVMSGRVRPNYDDFNRLDLDLRAYIVASDYDLAITIRPDRRGAAAIRTIPLSVRGADIRHNKDPLQDPFLTVRFPPIPDSAGKRYSVLVQTGPRNRDDIITLWSMKSYSAVSGRAVVGAILDDPPGDVAPTVLRLVLGALLAGFAAAVGWLTAGLLSLIAAGRPVRLHD</sequence>
<keyword evidence="1" id="KW-0812">Transmembrane</keyword>
<keyword evidence="1" id="KW-0472">Membrane</keyword>
<accession>A0A6J4UYL4</accession>
<protein>
    <submittedName>
        <fullName evidence="2">Uncharacterized protein</fullName>
    </submittedName>
</protein>
<feature type="transmembrane region" description="Helical" evidence="1">
    <location>
        <begin position="181"/>
        <end position="207"/>
    </location>
</feature>
<organism evidence="2">
    <name type="scientific">uncultured Thermomicrobiales bacterium</name>
    <dbReference type="NCBI Taxonomy" id="1645740"/>
    <lineage>
        <taxon>Bacteria</taxon>
        <taxon>Pseudomonadati</taxon>
        <taxon>Thermomicrobiota</taxon>
        <taxon>Thermomicrobia</taxon>
        <taxon>Thermomicrobiales</taxon>
        <taxon>environmental samples</taxon>
    </lineage>
</organism>
<name>A0A6J4UYL4_9BACT</name>
<proteinExistence type="predicted"/>